<sequence>MKKLLLLSTALLCLNISANAMYITSIWNRPVQVRQCFRMNRDMPWTPENGKCFLLRLNVEECRFELSKRKEK</sequence>
<keyword evidence="1" id="KW-0732">Signal</keyword>
<dbReference type="RefSeq" id="WP_143010387.1">
    <property type="nucleotide sequence ID" value="NZ_FNGY01000003.1"/>
</dbReference>
<dbReference type="Proteomes" id="UP000183200">
    <property type="component" value="Unassembled WGS sequence"/>
</dbReference>
<feature type="signal peptide" evidence="1">
    <location>
        <begin position="1"/>
        <end position="20"/>
    </location>
</feature>
<feature type="chain" id="PRO_5010346886" evidence="1">
    <location>
        <begin position="21"/>
        <end position="72"/>
    </location>
</feature>
<protein>
    <submittedName>
        <fullName evidence="2">Uncharacterized protein</fullName>
    </submittedName>
</protein>
<accession>A0A1G9QZ11</accession>
<evidence type="ECO:0000313" key="3">
    <source>
        <dbReference type="Proteomes" id="UP000183200"/>
    </source>
</evidence>
<reference evidence="3" key="1">
    <citation type="submission" date="2016-10" db="EMBL/GenBank/DDBJ databases">
        <authorList>
            <person name="Varghese N."/>
            <person name="Submissions S."/>
        </authorList>
    </citation>
    <scope>NUCLEOTIDE SEQUENCE [LARGE SCALE GENOMIC DNA]</scope>
    <source>
        <strain evidence="3">DSM 19110</strain>
    </source>
</reference>
<dbReference type="AlphaFoldDB" id="A0A1G9QZ11"/>
<gene>
    <name evidence="2" type="ORF">SAMN05421820_10362</name>
</gene>
<evidence type="ECO:0000313" key="2">
    <source>
        <dbReference type="EMBL" id="SDM16266.1"/>
    </source>
</evidence>
<name>A0A1G9QZ11_9SPHI</name>
<evidence type="ECO:0000256" key="1">
    <source>
        <dbReference type="SAM" id="SignalP"/>
    </source>
</evidence>
<organism evidence="2 3">
    <name type="scientific">Pedobacter steynii</name>
    <dbReference type="NCBI Taxonomy" id="430522"/>
    <lineage>
        <taxon>Bacteria</taxon>
        <taxon>Pseudomonadati</taxon>
        <taxon>Bacteroidota</taxon>
        <taxon>Sphingobacteriia</taxon>
        <taxon>Sphingobacteriales</taxon>
        <taxon>Sphingobacteriaceae</taxon>
        <taxon>Pedobacter</taxon>
    </lineage>
</organism>
<dbReference type="EMBL" id="FNGY01000003">
    <property type="protein sequence ID" value="SDM16266.1"/>
    <property type="molecule type" value="Genomic_DNA"/>
</dbReference>
<keyword evidence="3" id="KW-1185">Reference proteome</keyword>
<proteinExistence type="predicted"/>